<organism evidence="3">
    <name type="scientific">Attheya septentrionalis</name>
    <dbReference type="NCBI Taxonomy" id="420275"/>
    <lineage>
        <taxon>Eukaryota</taxon>
        <taxon>Sar</taxon>
        <taxon>Stramenopiles</taxon>
        <taxon>Ochrophyta</taxon>
        <taxon>Bacillariophyta</taxon>
        <taxon>Coscinodiscophyceae</taxon>
        <taxon>Chaetocerotophycidae</taxon>
        <taxon>Chaetocerotales</taxon>
        <taxon>Attheyaceae</taxon>
        <taxon>Attheya</taxon>
    </lineage>
</organism>
<feature type="region of interest" description="Disordered" evidence="1">
    <location>
        <begin position="34"/>
        <end position="79"/>
    </location>
</feature>
<proteinExistence type="predicted"/>
<accession>A0A7S2UIU3</accession>
<dbReference type="EMBL" id="HBHQ01015961">
    <property type="protein sequence ID" value="CAD9818828.1"/>
    <property type="molecule type" value="Transcribed_RNA"/>
</dbReference>
<feature type="chain" id="PRO_5030978795" description="Subtilisin" evidence="2">
    <location>
        <begin position="23"/>
        <end position="218"/>
    </location>
</feature>
<dbReference type="AlphaFoldDB" id="A0A7S2UIU3"/>
<name>A0A7S2UIU3_9STRA</name>
<feature type="compositionally biased region" description="Low complexity" evidence="1">
    <location>
        <begin position="51"/>
        <end position="79"/>
    </location>
</feature>
<evidence type="ECO:0000256" key="2">
    <source>
        <dbReference type="SAM" id="SignalP"/>
    </source>
</evidence>
<feature type="signal peptide" evidence="2">
    <location>
        <begin position="1"/>
        <end position="22"/>
    </location>
</feature>
<sequence>MIGIKQVLLLASLFLMVCSVFGSDDAAISQRELHVSTSSDSSSKVGKKGKSPSPKGGKSGNGDTTTSSPTSDITATPTSEDSIPIRVTHYAMFYTIDQPRIPSTTEYARLAEVTRIYLEEFMVDEFSGTSLTNLDDFLTFMIRNSFTFGEPVVQADYRSTGLFNPSSIFLPTVRELDGLITTAFTGDNLDEYIRRVQLLPSANIFSTTSAISKGFPDS</sequence>
<keyword evidence="2" id="KW-0732">Signal</keyword>
<gene>
    <name evidence="3" type="ORF">ASEP1449_LOCUS10660</name>
</gene>
<protein>
    <recommendedName>
        <fullName evidence="4">Subtilisin</fullName>
    </recommendedName>
</protein>
<evidence type="ECO:0000313" key="3">
    <source>
        <dbReference type="EMBL" id="CAD9818828.1"/>
    </source>
</evidence>
<reference evidence="3" key="1">
    <citation type="submission" date="2021-01" db="EMBL/GenBank/DDBJ databases">
        <authorList>
            <person name="Corre E."/>
            <person name="Pelletier E."/>
            <person name="Niang G."/>
            <person name="Scheremetjew M."/>
            <person name="Finn R."/>
            <person name="Kale V."/>
            <person name="Holt S."/>
            <person name="Cochrane G."/>
            <person name="Meng A."/>
            <person name="Brown T."/>
            <person name="Cohen L."/>
        </authorList>
    </citation>
    <scope>NUCLEOTIDE SEQUENCE</scope>
    <source>
        <strain evidence="3">CCMP2084</strain>
    </source>
</reference>
<evidence type="ECO:0000256" key="1">
    <source>
        <dbReference type="SAM" id="MobiDB-lite"/>
    </source>
</evidence>
<evidence type="ECO:0008006" key="4">
    <source>
        <dbReference type="Google" id="ProtNLM"/>
    </source>
</evidence>